<evidence type="ECO:0000313" key="1">
    <source>
        <dbReference type="EMBL" id="ASZ75473.1"/>
    </source>
</evidence>
<gene>
    <name evidence="1" type="primary">37</name>
    <name evidence="1" type="ORF">PBI_KIMONA_37</name>
</gene>
<dbReference type="KEGG" id="vg:64872001"/>
<name>A0A249XU03_9CAUD</name>
<accession>A0A249XU03</accession>
<sequence length="54" mass="6186">MHDDELIAAWERGELKLMEADPETHQRLMAALDEVDSKELPKVIRLAGIVKEDE</sequence>
<organism evidence="1 2">
    <name type="scientific">Mycobacterium phage Kimona</name>
    <dbReference type="NCBI Taxonomy" id="2024295"/>
    <lineage>
        <taxon>Viruses</taxon>
        <taxon>Duplodnaviria</taxon>
        <taxon>Heunggongvirae</taxon>
        <taxon>Uroviricota</taxon>
        <taxon>Caudoviricetes</taxon>
        <taxon>Kimonavirus</taxon>
        <taxon>Kimonavirus kimona</taxon>
    </lineage>
</organism>
<protein>
    <submittedName>
        <fullName evidence="1">Uncharacterized protein</fullName>
    </submittedName>
</protein>
<dbReference type="GeneID" id="64872001"/>
<reference evidence="2" key="1">
    <citation type="submission" date="2017-07" db="EMBL/GenBank/DDBJ databases">
        <authorList>
            <person name="Sun Z.S."/>
            <person name="Albrecht U."/>
            <person name="Echele G."/>
            <person name="Lee C.C."/>
        </authorList>
    </citation>
    <scope>NUCLEOTIDE SEQUENCE [LARGE SCALE GENOMIC DNA]</scope>
</reference>
<dbReference type="Proteomes" id="UP000222598">
    <property type="component" value="Segment"/>
</dbReference>
<evidence type="ECO:0000313" key="2">
    <source>
        <dbReference type="Proteomes" id="UP000222598"/>
    </source>
</evidence>
<dbReference type="EMBL" id="MF472895">
    <property type="protein sequence ID" value="ASZ75473.1"/>
    <property type="molecule type" value="Genomic_DNA"/>
</dbReference>
<dbReference type="RefSeq" id="YP_010062336.1">
    <property type="nucleotide sequence ID" value="NC_054793.1"/>
</dbReference>
<keyword evidence="2" id="KW-1185">Reference proteome</keyword>
<proteinExistence type="predicted"/>